<sequence length="191" mass="20224">MHLLPAQIRRGQIQRPATLDVFRRKVRQQVAVDGLAQFNLPCRLLPSPAPSVVDGLAELELVGAVDDGAALGLVPDGVEEEVGADLVILARAVHQPVRVGAILSLFLALGSPPLDRVPLGVRQDKHPLVAESGGPVLLVDALASLLGKLRVAVEHALAVGLHHGVRLAAFDFVADPLDEPFRVLYGRVTLG</sequence>
<evidence type="ECO:0000313" key="1">
    <source>
        <dbReference type="EMBL" id="CAG6538415.1"/>
    </source>
</evidence>
<protein>
    <submittedName>
        <fullName evidence="1">(northern house mosquito) hypothetical protein</fullName>
    </submittedName>
</protein>
<name>A0A8D8HN85_CULPI</name>
<accession>A0A8D8HN85</accession>
<proteinExistence type="predicted"/>
<dbReference type="EMBL" id="HBUE01218554">
    <property type="protein sequence ID" value="CAG6538415.1"/>
    <property type="molecule type" value="Transcribed_RNA"/>
</dbReference>
<organism evidence="1">
    <name type="scientific">Culex pipiens</name>
    <name type="common">House mosquito</name>
    <dbReference type="NCBI Taxonomy" id="7175"/>
    <lineage>
        <taxon>Eukaryota</taxon>
        <taxon>Metazoa</taxon>
        <taxon>Ecdysozoa</taxon>
        <taxon>Arthropoda</taxon>
        <taxon>Hexapoda</taxon>
        <taxon>Insecta</taxon>
        <taxon>Pterygota</taxon>
        <taxon>Neoptera</taxon>
        <taxon>Endopterygota</taxon>
        <taxon>Diptera</taxon>
        <taxon>Nematocera</taxon>
        <taxon>Culicoidea</taxon>
        <taxon>Culicidae</taxon>
        <taxon>Culicinae</taxon>
        <taxon>Culicini</taxon>
        <taxon>Culex</taxon>
        <taxon>Culex</taxon>
    </lineage>
</organism>
<dbReference type="EMBL" id="HBUE01325119">
    <property type="protein sequence ID" value="CAG6590430.1"/>
    <property type="molecule type" value="Transcribed_RNA"/>
</dbReference>
<reference evidence="1" key="1">
    <citation type="submission" date="2021-05" db="EMBL/GenBank/DDBJ databases">
        <authorList>
            <person name="Alioto T."/>
            <person name="Alioto T."/>
            <person name="Gomez Garrido J."/>
        </authorList>
    </citation>
    <scope>NUCLEOTIDE SEQUENCE</scope>
</reference>
<dbReference type="AlphaFoldDB" id="A0A8D8HN85"/>